<comment type="caution">
    <text evidence="11">The sequence shown here is derived from an EMBL/GenBank/DDBJ whole genome shotgun (WGS) entry which is preliminary data.</text>
</comment>
<dbReference type="STRING" id="3476.A0A2P5D5V1"/>
<dbReference type="InterPro" id="IPR004695">
    <property type="entry name" value="SLAC1/Mae1/Ssu1/TehA"/>
</dbReference>
<evidence type="ECO:0000313" key="11">
    <source>
        <dbReference type="EMBL" id="PON68690.1"/>
    </source>
</evidence>
<protein>
    <submittedName>
        <fullName evidence="11">Voltage-dependent anion channel</fullName>
    </submittedName>
</protein>
<dbReference type="InterPro" id="IPR038665">
    <property type="entry name" value="Voltage-dep_anion_channel_sf"/>
</dbReference>
<dbReference type="GO" id="GO:0006873">
    <property type="term" value="P:intracellular monoatomic ion homeostasis"/>
    <property type="evidence" value="ECO:0007669"/>
    <property type="project" value="InterPro"/>
</dbReference>
<dbReference type="AlphaFoldDB" id="A0A2P5D5V1"/>
<evidence type="ECO:0000313" key="12">
    <source>
        <dbReference type="Proteomes" id="UP000237105"/>
    </source>
</evidence>
<evidence type="ECO:0000256" key="9">
    <source>
        <dbReference type="ARBA" id="ARBA00023136"/>
    </source>
</evidence>
<evidence type="ECO:0000256" key="8">
    <source>
        <dbReference type="ARBA" id="ARBA00023065"/>
    </source>
</evidence>
<evidence type="ECO:0000256" key="2">
    <source>
        <dbReference type="ARBA" id="ARBA00004236"/>
    </source>
</evidence>
<keyword evidence="4" id="KW-0813">Transport</keyword>
<dbReference type="OrthoDB" id="1867618at2759"/>
<evidence type="ECO:0000256" key="3">
    <source>
        <dbReference type="ARBA" id="ARBA00007808"/>
    </source>
</evidence>
<dbReference type="Gene3D" id="1.50.10.150">
    <property type="entry name" value="Voltage-dependent anion channel"/>
    <property type="match status" value="1"/>
</dbReference>
<dbReference type="EMBL" id="JXTB01000060">
    <property type="protein sequence ID" value="PON68690.1"/>
    <property type="molecule type" value="Genomic_DNA"/>
</dbReference>
<dbReference type="PANTHER" id="PTHR31269:SF22">
    <property type="entry name" value="OS01G0247700 PROTEIN"/>
    <property type="match status" value="1"/>
</dbReference>
<keyword evidence="9 10" id="KW-0472">Membrane</keyword>
<dbReference type="InterPro" id="IPR030183">
    <property type="entry name" value="SLAC/SLAH"/>
</dbReference>
<keyword evidence="6 10" id="KW-0812">Transmembrane</keyword>
<evidence type="ECO:0000256" key="10">
    <source>
        <dbReference type="SAM" id="Phobius"/>
    </source>
</evidence>
<evidence type="ECO:0000256" key="1">
    <source>
        <dbReference type="ARBA" id="ARBA00004127"/>
    </source>
</evidence>
<dbReference type="GO" id="GO:0005886">
    <property type="term" value="C:plasma membrane"/>
    <property type="evidence" value="ECO:0007669"/>
    <property type="project" value="UniProtKB-SubCell"/>
</dbReference>
<keyword evidence="12" id="KW-1185">Reference proteome</keyword>
<keyword evidence="7 10" id="KW-1133">Transmembrane helix</keyword>
<feature type="transmembrane region" description="Helical" evidence="10">
    <location>
        <begin position="37"/>
        <end position="58"/>
    </location>
</feature>
<feature type="transmembrane region" description="Helical" evidence="10">
    <location>
        <begin position="6"/>
        <end position="25"/>
    </location>
</feature>
<keyword evidence="8" id="KW-0406">Ion transport</keyword>
<comment type="similarity">
    <text evidence="3">Belongs to the SLAC1 S-type anion channel family.</text>
</comment>
<dbReference type="GO" id="GO:0012505">
    <property type="term" value="C:endomembrane system"/>
    <property type="evidence" value="ECO:0007669"/>
    <property type="project" value="UniProtKB-SubCell"/>
</dbReference>
<accession>A0A2P5D5V1</accession>
<evidence type="ECO:0000256" key="6">
    <source>
        <dbReference type="ARBA" id="ARBA00022692"/>
    </source>
</evidence>
<evidence type="ECO:0000256" key="4">
    <source>
        <dbReference type="ARBA" id="ARBA00022448"/>
    </source>
</evidence>
<proteinExistence type="inferred from homology"/>
<sequence length="77" mass="8373">MRKFNVAWWAYSFPLTVLALAAIEYAEEVKSRISHALMLVLSALSALVSLILVVITALHSNTLLACAITSRSSTPNI</sequence>
<dbReference type="Proteomes" id="UP000237105">
    <property type="component" value="Unassembled WGS sequence"/>
</dbReference>
<dbReference type="GO" id="GO:0008308">
    <property type="term" value="F:voltage-gated monoatomic anion channel activity"/>
    <property type="evidence" value="ECO:0007669"/>
    <property type="project" value="InterPro"/>
</dbReference>
<dbReference type="Pfam" id="PF03595">
    <property type="entry name" value="SLAC1"/>
    <property type="match status" value="1"/>
</dbReference>
<organism evidence="11 12">
    <name type="scientific">Parasponia andersonii</name>
    <name type="common">Sponia andersonii</name>
    <dbReference type="NCBI Taxonomy" id="3476"/>
    <lineage>
        <taxon>Eukaryota</taxon>
        <taxon>Viridiplantae</taxon>
        <taxon>Streptophyta</taxon>
        <taxon>Embryophyta</taxon>
        <taxon>Tracheophyta</taxon>
        <taxon>Spermatophyta</taxon>
        <taxon>Magnoliopsida</taxon>
        <taxon>eudicotyledons</taxon>
        <taxon>Gunneridae</taxon>
        <taxon>Pentapetalae</taxon>
        <taxon>rosids</taxon>
        <taxon>fabids</taxon>
        <taxon>Rosales</taxon>
        <taxon>Cannabaceae</taxon>
        <taxon>Parasponia</taxon>
    </lineage>
</organism>
<keyword evidence="5" id="KW-1003">Cell membrane</keyword>
<reference evidence="12" key="1">
    <citation type="submission" date="2016-06" db="EMBL/GenBank/DDBJ databases">
        <title>Parallel loss of symbiosis genes in relatives of nitrogen-fixing non-legume Parasponia.</title>
        <authorList>
            <person name="Van Velzen R."/>
            <person name="Holmer R."/>
            <person name="Bu F."/>
            <person name="Rutten L."/>
            <person name="Van Zeijl A."/>
            <person name="Liu W."/>
            <person name="Santuari L."/>
            <person name="Cao Q."/>
            <person name="Sharma T."/>
            <person name="Shen D."/>
            <person name="Roswanjaya Y."/>
            <person name="Wardhani T."/>
            <person name="Kalhor M.S."/>
            <person name="Jansen J."/>
            <person name="Van den Hoogen J."/>
            <person name="Gungor B."/>
            <person name="Hartog M."/>
            <person name="Hontelez J."/>
            <person name="Verver J."/>
            <person name="Yang W.-C."/>
            <person name="Schijlen E."/>
            <person name="Repin R."/>
            <person name="Schilthuizen M."/>
            <person name="Schranz E."/>
            <person name="Heidstra R."/>
            <person name="Miyata K."/>
            <person name="Fedorova E."/>
            <person name="Kohlen W."/>
            <person name="Bisseling T."/>
            <person name="Smit S."/>
            <person name="Geurts R."/>
        </authorList>
    </citation>
    <scope>NUCLEOTIDE SEQUENCE [LARGE SCALE GENOMIC DNA]</scope>
    <source>
        <strain evidence="12">cv. WU1-14</strain>
    </source>
</reference>
<name>A0A2P5D5V1_PARAD</name>
<evidence type="ECO:0000256" key="7">
    <source>
        <dbReference type="ARBA" id="ARBA00022989"/>
    </source>
</evidence>
<gene>
    <name evidence="11" type="ORF">PanWU01x14_092970</name>
</gene>
<evidence type="ECO:0000256" key="5">
    <source>
        <dbReference type="ARBA" id="ARBA00022475"/>
    </source>
</evidence>
<comment type="subcellular location">
    <subcellularLocation>
        <location evidence="2">Cell membrane</location>
    </subcellularLocation>
    <subcellularLocation>
        <location evidence="1">Endomembrane system</location>
        <topology evidence="1">Multi-pass membrane protein</topology>
    </subcellularLocation>
</comment>
<dbReference type="PANTHER" id="PTHR31269">
    <property type="entry name" value="S-TYPE ANION CHANNEL SLAH3"/>
    <property type="match status" value="1"/>
</dbReference>